<reference evidence="1" key="1">
    <citation type="submission" date="2021-04" db="EMBL/GenBank/DDBJ databases">
        <authorList>
            <person name="Chebbi M.A.C M."/>
        </authorList>
    </citation>
    <scope>NUCLEOTIDE SEQUENCE</scope>
</reference>
<name>A0A8J2HC88_COTCN</name>
<dbReference type="Proteomes" id="UP000786811">
    <property type="component" value="Unassembled WGS sequence"/>
</dbReference>
<protein>
    <submittedName>
        <fullName evidence="1">Uncharacterized protein</fullName>
    </submittedName>
</protein>
<accession>A0A8J2HC88</accession>
<keyword evidence="2" id="KW-1185">Reference proteome</keyword>
<dbReference type="EMBL" id="CAJNRD030001120">
    <property type="protein sequence ID" value="CAG5093449.1"/>
    <property type="molecule type" value="Genomic_DNA"/>
</dbReference>
<dbReference type="AlphaFoldDB" id="A0A8J2HC88"/>
<comment type="caution">
    <text evidence="1">The sequence shown here is derived from an EMBL/GenBank/DDBJ whole genome shotgun (WGS) entry which is preliminary data.</text>
</comment>
<evidence type="ECO:0000313" key="2">
    <source>
        <dbReference type="Proteomes" id="UP000786811"/>
    </source>
</evidence>
<evidence type="ECO:0000313" key="1">
    <source>
        <dbReference type="EMBL" id="CAG5093449.1"/>
    </source>
</evidence>
<organism evidence="1 2">
    <name type="scientific">Cotesia congregata</name>
    <name type="common">Parasitoid wasp</name>
    <name type="synonym">Apanteles congregatus</name>
    <dbReference type="NCBI Taxonomy" id="51543"/>
    <lineage>
        <taxon>Eukaryota</taxon>
        <taxon>Metazoa</taxon>
        <taxon>Ecdysozoa</taxon>
        <taxon>Arthropoda</taxon>
        <taxon>Hexapoda</taxon>
        <taxon>Insecta</taxon>
        <taxon>Pterygota</taxon>
        <taxon>Neoptera</taxon>
        <taxon>Endopterygota</taxon>
        <taxon>Hymenoptera</taxon>
        <taxon>Apocrita</taxon>
        <taxon>Ichneumonoidea</taxon>
        <taxon>Braconidae</taxon>
        <taxon>Microgastrinae</taxon>
        <taxon>Cotesia</taxon>
    </lineage>
</organism>
<gene>
    <name evidence="1" type="ORF">HICCMSTLAB_LOCUS6839</name>
</gene>
<proteinExistence type="predicted"/>
<sequence length="99" mass="11431">MNEDDGEDDNNGYAERDVLQSSHLGPKFFIIDTIDMVEFIELDHDCFADDTKIYRKCCVMVFNKGADAKLEANYHINNTQLEKITETKDRGIIDSVMEY</sequence>